<keyword evidence="1" id="KW-0472">Membrane</keyword>
<dbReference type="AlphaFoldDB" id="A0A1A9UZ04"/>
<dbReference type="VEuPathDB" id="VectorBase:GAUT020311"/>
<feature type="transmembrane region" description="Helical" evidence="1">
    <location>
        <begin position="180"/>
        <end position="200"/>
    </location>
</feature>
<reference evidence="2" key="1">
    <citation type="submission" date="2020-05" db="UniProtKB">
        <authorList>
            <consortium name="EnsemblMetazoa"/>
        </authorList>
    </citation>
    <scope>IDENTIFICATION</scope>
    <source>
        <strain evidence="2">TTRI</strain>
    </source>
</reference>
<evidence type="ECO:0000256" key="1">
    <source>
        <dbReference type="SAM" id="Phobius"/>
    </source>
</evidence>
<keyword evidence="1" id="KW-0812">Transmembrane</keyword>
<name>A0A1A9UZ04_GLOAU</name>
<keyword evidence="1" id="KW-1133">Transmembrane helix</keyword>
<sequence length="209" mass="22050">MYRMIADWMNNKQIPKNKIQKFISPTPSDVVEFSKRQFEEFIICVSGKCLYEAATTCCCNARAAAAAAAADEDFFAEDFVEPPPPLDVGKDAFAFVLLPFVMTGTVPVAVAVDAEQGIDGGAAKDAGATASLSLGEFGVLAVVAVPVVVVAVADKLVALAGVLALTDGVIAVVADFDILFPWAVLAAILLVEQELLELVFDSRLLPSPK</sequence>
<feature type="transmembrane region" description="Helical" evidence="1">
    <location>
        <begin position="92"/>
        <end position="112"/>
    </location>
</feature>
<accession>A0A1A9UZ04</accession>
<feature type="transmembrane region" description="Helical" evidence="1">
    <location>
        <begin position="156"/>
        <end position="174"/>
    </location>
</feature>
<proteinExistence type="predicted"/>
<dbReference type="Proteomes" id="UP000078200">
    <property type="component" value="Unassembled WGS sequence"/>
</dbReference>
<feature type="transmembrane region" description="Helical" evidence="1">
    <location>
        <begin position="132"/>
        <end position="151"/>
    </location>
</feature>
<evidence type="ECO:0000313" key="2">
    <source>
        <dbReference type="EnsemblMetazoa" id="GAUT020311-PA"/>
    </source>
</evidence>
<dbReference type="EnsemblMetazoa" id="GAUT020311-RA">
    <property type="protein sequence ID" value="GAUT020311-PA"/>
    <property type="gene ID" value="GAUT020311"/>
</dbReference>
<evidence type="ECO:0000313" key="3">
    <source>
        <dbReference type="Proteomes" id="UP000078200"/>
    </source>
</evidence>
<organism evidence="2 3">
    <name type="scientific">Glossina austeni</name>
    <name type="common">Savannah tsetse fly</name>
    <dbReference type="NCBI Taxonomy" id="7395"/>
    <lineage>
        <taxon>Eukaryota</taxon>
        <taxon>Metazoa</taxon>
        <taxon>Ecdysozoa</taxon>
        <taxon>Arthropoda</taxon>
        <taxon>Hexapoda</taxon>
        <taxon>Insecta</taxon>
        <taxon>Pterygota</taxon>
        <taxon>Neoptera</taxon>
        <taxon>Endopterygota</taxon>
        <taxon>Diptera</taxon>
        <taxon>Brachycera</taxon>
        <taxon>Muscomorpha</taxon>
        <taxon>Hippoboscoidea</taxon>
        <taxon>Glossinidae</taxon>
        <taxon>Glossina</taxon>
    </lineage>
</organism>
<protein>
    <submittedName>
        <fullName evidence="2">Uncharacterized protein</fullName>
    </submittedName>
</protein>
<keyword evidence="3" id="KW-1185">Reference proteome</keyword>